<dbReference type="InterPro" id="IPR032675">
    <property type="entry name" value="LRR_dom_sf"/>
</dbReference>
<sequence>ESLTCDEWKSFCLTNLTRAELDCSSFHFPLKAFHNVASLRLKIDQVNFRDDFIPTFHNLTLLDLDYRNYSWHFLLEVLKHCPKLQELKIDQVC</sequence>
<dbReference type="Gene3D" id="3.80.10.10">
    <property type="entry name" value="Ribonuclease Inhibitor"/>
    <property type="match status" value="1"/>
</dbReference>
<feature type="non-terminal residue" evidence="1">
    <location>
        <position position="1"/>
    </location>
</feature>
<evidence type="ECO:0000313" key="2">
    <source>
        <dbReference type="Proteomes" id="UP000265520"/>
    </source>
</evidence>
<evidence type="ECO:0000313" key="1">
    <source>
        <dbReference type="EMBL" id="MCI06443.1"/>
    </source>
</evidence>
<dbReference type="AlphaFoldDB" id="A0A392P312"/>
<dbReference type="SUPFAM" id="SSF52047">
    <property type="entry name" value="RNI-like"/>
    <property type="match status" value="1"/>
</dbReference>
<proteinExistence type="predicted"/>
<reference evidence="1 2" key="1">
    <citation type="journal article" date="2018" name="Front. Plant Sci.">
        <title>Red Clover (Trifolium pratense) and Zigzag Clover (T. medium) - A Picture of Genomic Similarities and Differences.</title>
        <authorList>
            <person name="Dluhosova J."/>
            <person name="Istvanek J."/>
            <person name="Nedelnik J."/>
            <person name="Repkova J."/>
        </authorList>
    </citation>
    <scope>NUCLEOTIDE SEQUENCE [LARGE SCALE GENOMIC DNA]</scope>
    <source>
        <strain evidence="2">cv. 10/8</strain>
        <tissue evidence="1">Leaf</tissue>
    </source>
</reference>
<keyword evidence="2" id="KW-1185">Reference proteome</keyword>
<accession>A0A392P312</accession>
<protein>
    <submittedName>
        <fullName evidence="1">F-box/RNI/FBD-like domain protein</fullName>
    </submittedName>
</protein>
<dbReference type="Proteomes" id="UP000265520">
    <property type="component" value="Unassembled WGS sequence"/>
</dbReference>
<organism evidence="1 2">
    <name type="scientific">Trifolium medium</name>
    <dbReference type="NCBI Taxonomy" id="97028"/>
    <lineage>
        <taxon>Eukaryota</taxon>
        <taxon>Viridiplantae</taxon>
        <taxon>Streptophyta</taxon>
        <taxon>Embryophyta</taxon>
        <taxon>Tracheophyta</taxon>
        <taxon>Spermatophyta</taxon>
        <taxon>Magnoliopsida</taxon>
        <taxon>eudicotyledons</taxon>
        <taxon>Gunneridae</taxon>
        <taxon>Pentapetalae</taxon>
        <taxon>rosids</taxon>
        <taxon>fabids</taxon>
        <taxon>Fabales</taxon>
        <taxon>Fabaceae</taxon>
        <taxon>Papilionoideae</taxon>
        <taxon>50 kb inversion clade</taxon>
        <taxon>NPAAA clade</taxon>
        <taxon>Hologalegina</taxon>
        <taxon>IRL clade</taxon>
        <taxon>Trifolieae</taxon>
        <taxon>Trifolium</taxon>
    </lineage>
</organism>
<name>A0A392P312_9FABA</name>
<comment type="caution">
    <text evidence="1">The sequence shown here is derived from an EMBL/GenBank/DDBJ whole genome shotgun (WGS) entry which is preliminary data.</text>
</comment>
<dbReference type="EMBL" id="LXQA010061856">
    <property type="protein sequence ID" value="MCI06443.1"/>
    <property type="molecule type" value="Genomic_DNA"/>
</dbReference>